<dbReference type="RefSeq" id="WP_066160884.1">
    <property type="nucleotide sequence ID" value="NZ_CP020814.1"/>
</dbReference>
<dbReference type="Proteomes" id="UP000193006">
    <property type="component" value="Chromosome"/>
</dbReference>
<feature type="transmembrane region" description="Helical" evidence="1">
    <location>
        <begin position="98"/>
        <end position="120"/>
    </location>
</feature>
<feature type="transmembrane region" description="Helical" evidence="1">
    <location>
        <begin position="213"/>
        <end position="232"/>
    </location>
</feature>
<keyword evidence="1" id="KW-1133">Transmembrane helix</keyword>
<organism evidence="2 3">
    <name type="scientific">Halalkalibacter krulwichiae</name>
    <dbReference type="NCBI Taxonomy" id="199441"/>
    <lineage>
        <taxon>Bacteria</taxon>
        <taxon>Bacillati</taxon>
        <taxon>Bacillota</taxon>
        <taxon>Bacilli</taxon>
        <taxon>Bacillales</taxon>
        <taxon>Bacillaceae</taxon>
        <taxon>Halalkalibacter</taxon>
    </lineage>
</organism>
<reference evidence="2 3" key="1">
    <citation type="submission" date="2017-04" db="EMBL/GenBank/DDBJ databases">
        <title>Bacillus krulwichiae AM31D Genome sequencing and assembly.</title>
        <authorList>
            <person name="Krulwich T.A."/>
            <person name="Anastor L."/>
            <person name="Ehrlich R."/>
            <person name="Ehrlich G.D."/>
            <person name="Janto B."/>
        </authorList>
    </citation>
    <scope>NUCLEOTIDE SEQUENCE [LARGE SCALE GENOMIC DNA]</scope>
    <source>
        <strain evidence="2 3">AM31D</strain>
    </source>
</reference>
<feature type="transmembrane region" description="Helical" evidence="1">
    <location>
        <begin position="140"/>
        <end position="163"/>
    </location>
</feature>
<evidence type="ECO:0000313" key="2">
    <source>
        <dbReference type="EMBL" id="ARK32917.1"/>
    </source>
</evidence>
<feature type="transmembrane region" description="Helical" evidence="1">
    <location>
        <begin position="184"/>
        <end position="207"/>
    </location>
</feature>
<gene>
    <name evidence="2" type="primary">ydfK</name>
    <name evidence="2" type="ORF">BkAM31D_25325</name>
</gene>
<dbReference type="PANTHER" id="PTHR36111">
    <property type="entry name" value="INNER MEMBRANE PROTEIN-RELATED"/>
    <property type="match status" value="1"/>
</dbReference>
<sequence length="233" mass="24133">MVLTGTIVNGLAIVVAALIGLLVRNIPEQMKTTIMQALGLAVIVLGFGMTLKSEQFLIVIGSLVAGAIIGEKLDLEGALNRLGAWIEKKSGAKENGSVAKGFVTATLVYVVGAMAILGALDSGLRGDHSVLFTKSMLDGFSALIFASTLGLGVVFSAIPVVLYQGGIALMATHINQLVPEAMMNMFIVEMTATGGVMIIAIGLNILGVIQIRVANLLPGIGVVALLVALIYFI</sequence>
<keyword evidence="3" id="KW-1185">Reference proteome</keyword>
<feature type="transmembrane region" description="Helical" evidence="1">
    <location>
        <begin position="33"/>
        <end position="50"/>
    </location>
</feature>
<dbReference type="STRING" id="199441.BkAM31D_25325"/>
<dbReference type="KEGG" id="bkw:BkAM31D_25325"/>
<name>A0A1X9MHH9_9BACI</name>
<keyword evidence="1" id="KW-0472">Membrane</keyword>
<accession>A0A1X9MHH9</accession>
<protein>
    <submittedName>
        <fullName evidence="2">Putative membrane protein YdfK</fullName>
    </submittedName>
</protein>
<dbReference type="EMBL" id="CP020814">
    <property type="protein sequence ID" value="ARK32917.1"/>
    <property type="molecule type" value="Genomic_DNA"/>
</dbReference>
<keyword evidence="1" id="KW-0812">Transmembrane</keyword>
<dbReference type="PANTHER" id="PTHR36111:SF2">
    <property type="entry name" value="INNER MEMBRANE PROTEIN"/>
    <property type="match status" value="1"/>
</dbReference>
<evidence type="ECO:0000313" key="3">
    <source>
        <dbReference type="Proteomes" id="UP000193006"/>
    </source>
</evidence>
<dbReference type="AlphaFoldDB" id="A0A1X9MHH9"/>
<dbReference type="Pfam" id="PF04474">
    <property type="entry name" value="DUF554"/>
    <property type="match status" value="1"/>
</dbReference>
<evidence type="ECO:0000256" key="1">
    <source>
        <dbReference type="SAM" id="Phobius"/>
    </source>
</evidence>
<proteinExistence type="predicted"/>
<dbReference type="InterPro" id="IPR007563">
    <property type="entry name" value="DUF554"/>
</dbReference>
<feature type="transmembrane region" description="Helical" evidence="1">
    <location>
        <begin position="6"/>
        <end position="26"/>
    </location>
</feature>